<dbReference type="PANTHER" id="PTHR12835:SF5">
    <property type="entry name" value="BIOTIN--PROTEIN LIGASE"/>
    <property type="match status" value="1"/>
</dbReference>
<dbReference type="EMBL" id="FNFO01000007">
    <property type="protein sequence ID" value="SDL66593.1"/>
    <property type="molecule type" value="Genomic_DNA"/>
</dbReference>
<dbReference type="STRING" id="1075417.SAMN05421823_107197"/>
<feature type="domain" description="BPL/LPL catalytic" evidence="2">
    <location>
        <begin position="2"/>
        <end position="193"/>
    </location>
</feature>
<sequence length="258" mass="29027">MNNIPANTVFIGHHRLNLPSCHSTNDECALLLQQGKAFEGTLISTDHQTAGRGQRGNQWESAANQNLTFSVVLLPTFLRADEQFLLSMAVAVGVREGLARLDHPALDPAALSVKWPNDIYYQDQKLGGLLLENTVRQVSLQHTIAGIGLNVNQANFAVAKATSLFLLTGTAWDREEVLQSVVQGVERQYLQLRNGQRDTLRAHYLRHLYRYQEVHRFRETDGRTFAGEVVGVSPQGHLVIREETQLRRFGMKEIEFLD</sequence>
<dbReference type="NCBIfam" id="TIGR00121">
    <property type="entry name" value="birA_ligase"/>
    <property type="match status" value="1"/>
</dbReference>
<dbReference type="InterPro" id="IPR004143">
    <property type="entry name" value="BPL_LPL_catalytic"/>
</dbReference>
<dbReference type="Gene3D" id="3.30.930.10">
    <property type="entry name" value="Bira Bifunctional Protein, Domain 2"/>
    <property type="match status" value="1"/>
</dbReference>
<gene>
    <name evidence="3" type="ORF">SAMN05421823_107197</name>
</gene>
<protein>
    <submittedName>
        <fullName evidence="3">BirA family transcriptional regulator, biotin operon repressor / biotin-[acetyl-CoA-carboxylase] ligase</fullName>
    </submittedName>
</protein>
<dbReference type="Proteomes" id="UP000198510">
    <property type="component" value="Unassembled WGS sequence"/>
</dbReference>
<dbReference type="SUPFAM" id="SSF55681">
    <property type="entry name" value="Class II aaRS and biotin synthetases"/>
    <property type="match status" value="1"/>
</dbReference>
<evidence type="ECO:0000256" key="1">
    <source>
        <dbReference type="ARBA" id="ARBA00022598"/>
    </source>
</evidence>
<dbReference type="CDD" id="cd16442">
    <property type="entry name" value="BPL"/>
    <property type="match status" value="1"/>
</dbReference>
<evidence type="ECO:0000313" key="3">
    <source>
        <dbReference type="EMBL" id="SDL66593.1"/>
    </source>
</evidence>
<proteinExistence type="predicted"/>
<dbReference type="RefSeq" id="WP_245706103.1">
    <property type="nucleotide sequence ID" value="NZ_FNFO01000007.1"/>
</dbReference>
<dbReference type="PANTHER" id="PTHR12835">
    <property type="entry name" value="BIOTIN PROTEIN LIGASE"/>
    <property type="match status" value="1"/>
</dbReference>
<dbReference type="InterPro" id="IPR004408">
    <property type="entry name" value="Biotin_CoA_COase_ligase"/>
</dbReference>
<name>A0A1G9LXF4_9BACT</name>
<accession>A0A1G9LXF4</accession>
<reference evidence="3 4" key="1">
    <citation type="submission" date="2016-10" db="EMBL/GenBank/DDBJ databases">
        <authorList>
            <person name="de Groot N.N."/>
        </authorList>
    </citation>
    <scope>NUCLEOTIDE SEQUENCE [LARGE SCALE GENOMIC DNA]</scope>
    <source>
        <strain evidence="3 4">DSM 25186</strain>
    </source>
</reference>
<dbReference type="GO" id="GO:0004077">
    <property type="term" value="F:biotin--[biotin carboxyl-carrier protein] ligase activity"/>
    <property type="evidence" value="ECO:0007669"/>
    <property type="project" value="InterPro"/>
</dbReference>
<dbReference type="AlphaFoldDB" id="A0A1G9LXF4"/>
<keyword evidence="4" id="KW-1185">Reference proteome</keyword>
<dbReference type="PROSITE" id="PS51733">
    <property type="entry name" value="BPL_LPL_CATALYTIC"/>
    <property type="match status" value="1"/>
</dbReference>
<dbReference type="InterPro" id="IPR045864">
    <property type="entry name" value="aa-tRNA-synth_II/BPL/LPL"/>
</dbReference>
<keyword evidence="1 3" id="KW-0436">Ligase</keyword>
<organism evidence="3 4">
    <name type="scientific">Catalinimonas alkaloidigena</name>
    <dbReference type="NCBI Taxonomy" id="1075417"/>
    <lineage>
        <taxon>Bacteria</taxon>
        <taxon>Pseudomonadati</taxon>
        <taxon>Bacteroidota</taxon>
        <taxon>Cytophagia</taxon>
        <taxon>Cytophagales</taxon>
        <taxon>Catalimonadaceae</taxon>
        <taxon>Catalinimonas</taxon>
    </lineage>
</organism>
<dbReference type="GO" id="GO:0005737">
    <property type="term" value="C:cytoplasm"/>
    <property type="evidence" value="ECO:0007669"/>
    <property type="project" value="TreeGrafter"/>
</dbReference>
<dbReference type="Pfam" id="PF03099">
    <property type="entry name" value="BPL_LplA_LipB"/>
    <property type="match status" value="1"/>
</dbReference>
<evidence type="ECO:0000313" key="4">
    <source>
        <dbReference type="Proteomes" id="UP000198510"/>
    </source>
</evidence>
<evidence type="ECO:0000259" key="2">
    <source>
        <dbReference type="PROSITE" id="PS51733"/>
    </source>
</evidence>